<dbReference type="STRING" id="1244869.H261_00320"/>
<dbReference type="PATRIC" id="fig|1244869.3.peg.59"/>
<dbReference type="Proteomes" id="UP000011744">
    <property type="component" value="Unassembled WGS sequence"/>
</dbReference>
<protein>
    <submittedName>
        <fullName evidence="4">Phosphopantetheinyl transferase</fullName>
    </submittedName>
</protein>
<evidence type="ECO:0000313" key="4">
    <source>
        <dbReference type="EMBL" id="EME71977.1"/>
    </source>
</evidence>
<keyword evidence="2 4" id="KW-0808">Transferase</keyword>
<dbReference type="GO" id="GO:0008897">
    <property type="term" value="F:holo-[acyl-carrier-protein] synthase activity"/>
    <property type="evidence" value="ECO:0007669"/>
    <property type="project" value="InterPro"/>
</dbReference>
<dbReference type="InterPro" id="IPR050559">
    <property type="entry name" value="P-Pant_transferase_sf"/>
</dbReference>
<comment type="similarity">
    <text evidence="1">Belongs to the P-Pant transferase superfamily. Gsp/Sfp/HetI/AcpT family.</text>
</comment>
<name>M2ZX36_9PROT</name>
<dbReference type="EMBL" id="AONQ01000001">
    <property type="protein sequence ID" value="EME71977.1"/>
    <property type="molecule type" value="Genomic_DNA"/>
</dbReference>
<dbReference type="RefSeq" id="WP_008613036.1">
    <property type="nucleotide sequence ID" value="NZ_AONQ01000001.1"/>
</dbReference>
<evidence type="ECO:0000256" key="2">
    <source>
        <dbReference type="ARBA" id="ARBA00022679"/>
    </source>
</evidence>
<dbReference type="eggNOG" id="COG2091">
    <property type="taxonomic scope" value="Bacteria"/>
</dbReference>
<dbReference type="SUPFAM" id="SSF56214">
    <property type="entry name" value="4'-phosphopantetheinyl transferase"/>
    <property type="match status" value="2"/>
</dbReference>
<reference evidence="4 5" key="1">
    <citation type="journal article" date="2014" name="Genome Announc.">
        <title>Draft Genome Sequence of Magnetospirillum sp. Strain SO-1, a Freshwater Magnetotactic Bacterium Isolated from the Ol'khovka River, Russia.</title>
        <authorList>
            <person name="Grouzdev D.S."/>
            <person name="Dziuba M.V."/>
            <person name="Sukhacheva M.S."/>
            <person name="Mardanov A.V."/>
            <person name="Beletskiy A.V."/>
            <person name="Kuznetsov B.B."/>
            <person name="Skryabin K.G."/>
        </authorList>
    </citation>
    <scope>NUCLEOTIDE SEQUENCE [LARGE SCALE GENOMIC DNA]</scope>
    <source>
        <strain evidence="4 5">SO-1</strain>
    </source>
</reference>
<proteinExistence type="inferred from homology"/>
<dbReference type="InterPro" id="IPR037143">
    <property type="entry name" value="4-PPantetheinyl_Trfase_dom_sf"/>
</dbReference>
<organism evidence="4 5">
    <name type="scientific">Paramagnetospirillum caucaseum</name>
    <dbReference type="NCBI Taxonomy" id="1244869"/>
    <lineage>
        <taxon>Bacteria</taxon>
        <taxon>Pseudomonadati</taxon>
        <taxon>Pseudomonadota</taxon>
        <taxon>Alphaproteobacteria</taxon>
        <taxon>Rhodospirillales</taxon>
        <taxon>Magnetospirillaceae</taxon>
        <taxon>Paramagnetospirillum</taxon>
    </lineage>
</organism>
<evidence type="ECO:0000259" key="3">
    <source>
        <dbReference type="Pfam" id="PF01648"/>
    </source>
</evidence>
<dbReference type="AlphaFoldDB" id="M2ZX36"/>
<dbReference type="InterPro" id="IPR008278">
    <property type="entry name" value="4-PPantetheinyl_Trfase_dom"/>
</dbReference>
<keyword evidence="5" id="KW-1185">Reference proteome</keyword>
<dbReference type="GO" id="GO:0005829">
    <property type="term" value="C:cytosol"/>
    <property type="evidence" value="ECO:0007669"/>
    <property type="project" value="TreeGrafter"/>
</dbReference>
<evidence type="ECO:0000256" key="1">
    <source>
        <dbReference type="ARBA" id="ARBA00010990"/>
    </source>
</evidence>
<accession>M2ZX36</accession>
<dbReference type="Pfam" id="PF01648">
    <property type="entry name" value="ACPS"/>
    <property type="match status" value="1"/>
</dbReference>
<dbReference type="PANTHER" id="PTHR12215:SF10">
    <property type="entry name" value="L-AMINOADIPATE-SEMIALDEHYDE DEHYDROGENASE-PHOSPHOPANTETHEINYL TRANSFERASE"/>
    <property type="match status" value="1"/>
</dbReference>
<dbReference type="PANTHER" id="PTHR12215">
    <property type="entry name" value="PHOSPHOPANTETHEINE TRANSFERASE"/>
    <property type="match status" value="1"/>
</dbReference>
<dbReference type="GO" id="GO:0019878">
    <property type="term" value="P:lysine biosynthetic process via aminoadipic acid"/>
    <property type="evidence" value="ECO:0007669"/>
    <property type="project" value="TreeGrafter"/>
</dbReference>
<dbReference type="GO" id="GO:0000287">
    <property type="term" value="F:magnesium ion binding"/>
    <property type="evidence" value="ECO:0007669"/>
    <property type="project" value="InterPro"/>
</dbReference>
<gene>
    <name evidence="4" type="ORF">H261_00320</name>
</gene>
<dbReference type="Gene3D" id="3.90.470.20">
    <property type="entry name" value="4'-phosphopantetheinyl transferase domain"/>
    <property type="match status" value="1"/>
</dbReference>
<comment type="caution">
    <text evidence="4">The sequence shown here is derived from an EMBL/GenBank/DDBJ whole genome shotgun (WGS) entry which is preliminary data.</text>
</comment>
<sequence length="197" mass="21001">MDGQTWLYTGIADRPEVRSRLLAGHLARELGCSPDAIVLGRDRFGKPFLAAPAAAYWFNLSACGGLVLVAGSHGGPVGADVETLARCRPVWEDAAREFAPAERARLAGLAPAERPLAFARLWTAKEAVLKARGIGIVNGLVEPDLSHLGDLSAPPPWNPARMKVGDDHYAVTWYTLPIDEARVVAARAESSSNPGIT</sequence>
<evidence type="ECO:0000313" key="5">
    <source>
        <dbReference type="Proteomes" id="UP000011744"/>
    </source>
</evidence>
<feature type="domain" description="4'-phosphopantetheinyl transferase" evidence="3">
    <location>
        <begin position="76"/>
        <end position="144"/>
    </location>
</feature>